<keyword evidence="2" id="KW-1185">Reference proteome</keyword>
<accession>A0A139WRK5</accession>
<comment type="caution">
    <text evidence="1">The sequence shown here is derived from an EMBL/GenBank/DDBJ whole genome shotgun (WGS) entry which is preliminary data.</text>
</comment>
<proteinExistence type="predicted"/>
<dbReference type="AlphaFoldDB" id="A0A139WRK5"/>
<dbReference type="Pfam" id="PF14105">
    <property type="entry name" value="DUF4278"/>
    <property type="match status" value="1"/>
</dbReference>
<dbReference type="EMBL" id="ANNX02000053">
    <property type="protein sequence ID" value="KYC35049.1"/>
    <property type="molecule type" value="Genomic_DNA"/>
</dbReference>
<gene>
    <name evidence="1" type="ORF">WA1_09950</name>
</gene>
<sequence>MRLNYRGSSYTSTSQNIETVISDISAQFLGQTYQIRRAVQPSRFQSSVSLQFRGSLYFKALS</sequence>
<dbReference type="STRING" id="128403.WA1_09950"/>
<dbReference type="Proteomes" id="UP000076925">
    <property type="component" value="Unassembled WGS sequence"/>
</dbReference>
<dbReference type="RefSeq" id="WP_017743850.1">
    <property type="nucleotide sequence ID" value="NZ_KQ976354.1"/>
</dbReference>
<reference evidence="1 2" key="1">
    <citation type="journal article" date="2013" name="Genome Biol. Evol.">
        <title>Genomes of Stigonematalean cyanobacteria (subsection V) and the evolution of oxygenic photosynthesis from prokaryotes to plastids.</title>
        <authorList>
            <person name="Dagan T."/>
            <person name="Roettger M."/>
            <person name="Stucken K."/>
            <person name="Landan G."/>
            <person name="Koch R."/>
            <person name="Major P."/>
            <person name="Gould S.B."/>
            <person name="Goremykin V.V."/>
            <person name="Rippka R."/>
            <person name="Tandeau de Marsac N."/>
            <person name="Gugger M."/>
            <person name="Lockhart P.J."/>
            <person name="Allen J.F."/>
            <person name="Brune I."/>
            <person name="Maus I."/>
            <person name="Puhler A."/>
            <person name="Martin W.F."/>
        </authorList>
    </citation>
    <scope>NUCLEOTIDE SEQUENCE [LARGE SCALE GENOMIC DNA]</scope>
    <source>
        <strain evidence="1 2">PCC 7110</strain>
    </source>
</reference>
<evidence type="ECO:0008006" key="3">
    <source>
        <dbReference type="Google" id="ProtNLM"/>
    </source>
</evidence>
<dbReference type="OrthoDB" id="583400at2"/>
<organism evidence="1 2">
    <name type="scientific">Scytonema hofmannii PCC 7110</name>
    <dbReference type="NCBI Taxonomy" id="128403"/>
    <lineage>
        <taxon>Bacteria</taxon>
        <taxon>Bacillati</taxon>
        <taxon>Cyanobacteriota</taxon>
        <taxon>Cyanophyceae</taxon>
        <taxon>Nostocales</taxon>
        <taxon>Scytonemataceae</taxon>
        <taxon>Scytonema</taxon>
    </lineage>
</organism>
<evidence type="ECO:0000313" key="2">
    <source>
        <dbReference type="Proteomes" id="UP000076925"/>
    </source>
</evidence>
<name>A0A139WRK5_9CYAN</name>
<protein>
    <recommendedName>
        <fullName evidence="3">DUF4278 domain-containing protein</fullName>
    </recommendedName>
</protein>
<evidence type="ECO:0000313" key="1">
    <source>
        <dbReference type="EMBL" id="KYC35049.1"/>
    </source>
</evidence>
<dbReference type="InterPro" id="IPR025458">
    <property type="entry name" value="DUF4278"/>
</dbReference>